<evidence type="ECO:0000313" key="4">
    <source>
        <dbReference type="EMBL" id="KAL2871429.1"/>
    </source>
</evidence>
<feature type="chain" id="PRO_5047129460" description="WSC domain-containing protein" evidence="2">
    <location>
        <begin position="20"/>
        <end position="192"/>
    </location>
</feature>
<dbReference type="SMART" id="SM00321">
    <property type="entry name" value="WSC"/>
    <property type="match status" value="1"/>
</dbReference>
<protein>
    <recommendedName>
        <fullName evidence="3">WSC domain-containing protein</fullName>
    </recommendedName>
</protein>
<organism evidence="4 5">
    <name type="scientific">Aspergillus lucknowensis</name>
    <dbReference type="NCBI Taxonomy" id="176173"/>
    <lineage>
        <taxon>Eukaryota</taxon>
        <taxon>Fungi</taxon>
        <taxon>Dikarya</taxon>
        <taxon>Ascomycota</taxon>
        <taxon>Pezizomycotina</taxon>
        <taxon>Eurotiomycetes</taxon>
        <taxon>Eurotiomycetidae</taxon>
        <taxon>Eurotiales</taxon>
        <taxon>Aspergillaceae</taxon>
        <taxon>Aspergillus</taxon>
        <taxon>Aspergillus subgen. Nidulantes</taxon>
    </lineage>
</organism>
<keyword evidence="2" id="KW-0732">Signal</keyword>
<feature type="compositionally biased region" description="Low complexity" evidence="1">
    <location>
        <begin position="115"/>
        <end position="181"/>
    </location>
</feature>
<dbReference type="InterPro" id="IPR002889">
    <property type="entry name" value="WSC_carb-bd"/>
</dbReference>
<evidence type="ECO:0000259" key="3">
    <source>
        <dbReference type="PROSITE" id="PS51212"/>
    </source>
</evidence>
<dbReference type="Proteomes" id="UP001610432">
    <property type="component" value="Unassembled WGS sequence"/>
</dbReference>
<evidence type="ECO:0000256" key="1">
    <source>
        <dbReference type="SAM" id="MobiDB-lite"/>
    </source>
</evidence>
<dbReference type="EMBL" id="JBFXLQ010000003">
    <property type="protein sequence ID" value="KAL2871429.1"/>
    <property type="molecule type" value="Genomic_DNA"/>
</dbReference>
<evidence type="ECO:0000256" key="2">
    <source>
        <dbReference type="SAM" id="SignalP"/>
    </source>
</evidence>
<keyword evidence="5" id="KW-1185">Reference proteome</keyword>
<dbReference type="Pfam" id="PF01822">
    <property type="entry name" value="WSC"/>
    <property type="match status" value="1"/>
</dbReference>
<comment type="caution">
    <text evidence="4">The sequence shown here is derived from an EMBL/GenBank/DDBJ whole genome shotgun (WGS) entry which is preliminary data.</text>
</comment>
<name>A0ABR4M4B6_9EURO</name>
<accession>A0ABR4M4B6</accession>
<feature type="signal peptide" evidence="2">
    <location>
        <begin position="1"/>
        <end position="19"/>
    </location>
</feature>
<reference evidence="4 5" key="1">
    <citation type="submission" date="2024-07" db="EMBL/GenBank/DDBJ databases">
        <title>Section-level genome sequencing and comparative genomics of Aspergillus sections Usti and Cavernicolus.</title>
        <authorList>
            <consortium name="Lawrence Berkeley National Laboratory"/>
            <person name="Nybo J.L."/>
            <person name="Vesth T.C."/>
            <person name="Theobald S."/>
            <person name="Frisvad J.C."/>
            <person name="Larsen T.O."/>
            <person name="Kjaerboelling I."/>
            <person name="Rothschild-Mancinelli K."/>
            <person name="Lyhne E.K."/>
            <person name="Kogle M.E."/>
            <person name="Barry K."/>
            <person name="Clum A."/>
            <person name="Na H."/>
            <person name="Ledsgaard L."/>
            <person name="Lin J."/>
            <person name="Lipzen A."/>
            <person name="Kuo A."/>
            <person name="Riley R."/>
            <person name="Mondo S."/>
            <person name="Labutti K."/>
            <person name="Haridas S."/>
            <person name="Pangalinan J."/>
            <person name="Salamov A.A."/>
            <person name="Simmons B.A."/>
            <person name="Magnuson J.K."/>
            <person name="Chen J."/>
            <person name="Drula E."/>
            <person name="Henrissat B."/>
            <person name="Wiebenga A."/>
            <person name="Lubbers R.J."/>
            <person name="Gomes A.C."/>
            <person name="Macurrencykelacurrency M.R."/>
            <person name="Stajich J."/>
            <person name="Grigoriev I.V."/>
            <person name="Mortensen U.H."/>
            <person name="De Vries R.P."/>
            <person name="Baker S.E."/>
            <person name="Andersen M.R."/>
        </authorList>
    </citation>
    <scope>NUCLEOTIDE SEQUENCE [LARGE SCALE GENOMIC DNA]</scope>
    <source>
        <strain evidence="4 5">CBS 449.75</strain>
    </source>
</reference>
<sequence length="192" mass="19684">MRLTLLLPSLLPFTVSVAAQRTPLGCFNDPGSLQSQGSYTYQSVGYCADLCGRNGRQYAAPHQDECYCGDTAPGEDAKVSDAECNAPCPGMATDSCGGKRAWSVYMISGGGHIHSSSSTLTNSATSTSTTSGDTETTPSTAASLTSSASSSAGVSESASEVVASSSPPTSTSTSLEPTPTENSATRRYSFLF</sequence>
<dbReference type="RefSeq" id="XP_070890408.1">
    <property type="nucleotide sequence ID" value="XM_071027999.1"/>
</dbReference>
<feature type="domain" description="WSC" evidence="3">
    <location>
        <begin position="20"/>
        <end position="108"/>
    </location>
</feature>
<evidence type="ECO:0000313" key="5">
    <source>
        <dbReference type="Proteomes" id="UP001610432"/>
    </source>
</evidence>
<proteinExistence type="predicted"/>
<gene>
    <name evidence="4" type="ORF">BJX67DRAFT_342228</name>
</gene>
<dbReference type="GeneID" id="98143071"/>
<feature type="region of interest" description="Disordered" evidence="1">
    <location>
        <begin position="115"/>
        <end position="192"/>
    </location>
</feature>
<dbReference type="PROSITE" id="PS51212">
    <property type="entry name" value="WSC"/>
    <property type="match status" value="1"/>
</dbReference>